<evidence type="ECO:0000313" key="2">
    <source>
        <dbReference type="Proteomes" id="UP000199062"/>
    </source>
</evidence>
<evidence type="ECO:0000313" key="1">
    <source>
        <dbReference type="EMBL" id="SFS09823.1"/>
    </source>
</evidence>
<proteinExistence type="predicted"/>
<name>A0A1I6M2D1_9EURY</name>
<reference evidence="1 2" key="1">
    <citation type="submission" date="2016-10" db="EMBL/GenBank/DDBJ databases">
        <authorList>
            <person name="de Groot N.N."/>
        </authorList>
    </citation>
    <scope>NUCLEOTIDE SEQUENCE [LARGE SCALE GENOMIC DNA]</scope>
    <source>
        <strain evidence="1 2">CGMCC 1.10457</strain>
    </source>
</reference>
<dbReference type="RefSeq" id="WP_089818299.1">
    <property type="nucleotide sequence ID" value="NZ_FOZK01000004.1"/>
</dbReference>
<accession>A0A1I6M2D1</accession>
<gene>
    <name evidence="1" type="ORF">SAMN05216559_3593</name>
</gene>
<organism evidence="1 2">
    <name type="scientific">Halomicrobium zhouii</name>
    <dbReference type="NCBI Taxonomy" id="767519"/>
    <lineage>
        <taxon>Archaea</taxon>
        <taxon>Methanobacteriati</taxon>
        <taxon>Methanobacteriota</taxon>
        <taxon>Stenosarchaea group</taxon>
        <taxon>Halobacteria</taxon>
        <taxon>Halobacteriales</taxon>
        <taxon>Haloarculaceae</taxon>
        <taxon>Halomicrobium</taxon>
    </lineage>
</organism>
<dbReference type="STRING" id="767519.SAMN05216559_3593"/>
<keyword evidence="2" id="KW-1185">Reference proteome</keyword>
<dbReference type="Proteomes" id="UP000199062">
    <property type="component" value="Unassembled WGS sequence"/>
</dbReference>
<sequence>MTEIQTTFEIGMFGAELRERVDRARSIQTEVEVILEAVNEVHPGEWRPAVVDEAYHYTSDSPRRE</sequence>
<protein>
    <submittedName>
        <fullName evidence="1">Uncharacterized protein</fullName>
    </submittedName>
</protein>
<dbReference type="AlphaFoldDB" id="A0A1I6M2D1"/>
<dbReference type="EMBL" id="FOZK01000004">
    <property type="protein sequence ID" value="SFS09823.1"/>
    <property type="molecule type" value="Genomic_DNA"/>
</dbReference>